<evidence type="ECO:0000313" key="2">
    <source>
        <dbReference type="Proteomes" id="UP001222325"/>
    </source>
</evidence>
<sequence>MFDRGEGTPGLGKCGEGGLVKVVMRLSEAKQPPNPLIAGGRNLVTSGDLYLFISVARTLEGPWAEALEEASTSEVRPSGEWDWFADFARRRMVVVRAFLEGERQPEACENDKVSLYQGAVEMRGMLGQGLLQSELLAVRAAWLDDSVGAIVNDLFPETRVCLGCTRQAAAFHQGVPSTAFVTILDLDKSSESVEAAGVWQLGPGARLSADERCHGWRALWRLAACIDDEIFTAMWCKKSETERALDNAEGEEWEFWAAKYLKQEKEELRKWGF</sequence>
<accession>A0AAD6XKB6</accession>
<reference evidence="1" key="1">
    <citation type="submission" date="2023-03" db="EMBL/GenBank/DDBJ databases">
        <title>Massive genome expansion in bonnet fungi (Mycena s.s.) driven by repeated elements and novel gene families across ecological guilds.</title>
        <authorList>
            <consortium name="Lawrence Berkeley National Laboratory"/>
            <person name="Harder C.B."/>
            <person name="Miyauchi S."/>
            <person name="Viragh M."/>
            <person name="Kuo A."/>
            <person name="Thoen E."/>
            <person name="Andreopoulos B."/>
            <person name="Lu D."/>
            <person name="Skrede I."/>
            <person name="Drula E."/>
            <person name="Henrissat B."/>
            <person name="Morin E."/>
            <person name="Kohler A."/>
            <person name="Barry K."/>
            <person name="LaButti K."/>
            <person name="Morin E."/>
            <person name="Salamov A."/>
            <person name="Lipzen A."/>
            <person name="Mereny Z."/>
            <person name="Hegedus B."/>
            <person name="Baldrian P."/>
            <person name="Stursova M."/>
            <person name="Weitz H."/>
            <person name="Taylor A."/>
            <person name="Grigoriev I.V."/>
            <person name="Nagy L.G."/>
            <person name="Martin F."/>
            <person name="Kauserud H."/>
        </authorList>
    </citation>
    <scope>NUCLEOTIDE SEQUENCE</scope>
    <source>
        <strain evidence="1">CBHHK173m</strain>
    </source>
</reference>
<organism evidence="1 2">
    <name type="scientific">Mycena belliarum</name>
    <dbReference type="NCBI Taxonomy" id="1033014"/>
    <lineage>
        <taxon>Eukaryota</taxon>
        <taxon>Fungi</taxon>
        <taxon>Dikarya</taxon>
        <taxon>Basidiomycota</taxon>
        <taxon>Agaricomycotina</taxon>
        <taxon>Agaricomycetes</taxon>
        <taxon>Agaricomycetidae</taxon>
        <taxon>Agaricales</taxon>
        <taxon>Marasmiineae</taxon>
        <taxon>Mycenaceae</taxon>
        <taxon>Mycena</taxon>
    </lineage>
</organism>
<comment type="caution">
    <text evidence="1">The sequence shown here is derived from an EMBL/GenBank/DDBJ whole genome shotgun (WGS) entry which is preliminary data.</text>
</comment>
<dbReference type="AlphaFoldDB" id="A0AAD6XKB6"/>
<keyword evidence="2" id="KW-1185">Reference proteome</keyword>
<dbReference type="Proteomes" id="UP001222325">
    <property type="component" value="Unassembled WGS sequence"/>
</dbReference>
<name>A0AAD6XKB6_9AGAR</name>
<proteinExistence type="predicted"/>
<evidence type="ECO:0000313" key="1">
    <source>
        <dbReference type="EMBL" id="KAJ7063759.1"/>
    </source>
</evidence>
<dbReference type="EMBL" id="JARJCN010000206">
    <property type="protein sequence ID" value="KAJ7063759.1"/>
    <property type="molecule type" value="Genomic_DNA"/>
</dbReference>
<protein>
    <submittedName>
        <fullName evidence="1">Uncharacterized protein</fullName>
    </submittedName>
</protein>
<gene>
    <name evidence="1" type="ORF">B0H15DRAFT_958705</name>
</gene>